<dbReference type="RefSeq" id="WP_110530787.1">
    <property type="nucleotide sequence ID" value="NZ_NOXG01000011.1"/>
</dbReference>
<feature type="transmembrane region" description="Helical" evidence="1">
    <location>
        <begin position="55"/>
        <end position="75"/>
    </location>
</feature>
<evidence type="ECO:0000313" key="2">
    <source>
        <dbReference type="EMBL" id="PYD75278.1"/>
    </source>
</evidence>
<dbReference type="Proteomes" id="UP000247609">
    <property type="component" value="Unassembled WGS sequence"/>
</dbReference>
<protein>
    <recommendedName>
        <fullName evidence="4">DUF4112 domain-containing protein</fullName>
    </recommendedName>
</protein>
<dbReference type="PANTHER" id="PTHR35519:SF2">
    <property type="entry name" value="PH DOMAIN PROTEIN"/>
    <property type="match status" value="1"/>
</dbReference>
<evidence type="ECO:0000313" key="3">
    <source>
        <dbReference type="Proteomes" id="UP000247609"/>
    </source>
</evidence>
<sequence length="139" mass="15441">MAHTASSSSPFTTRPSLDGTQIRRRVQRLRRLATLLDAAFTIPGTRVRWGLDTLIGALPVAGTAVMAIPSLYIIWEAYRMNVPGKIILRMLANVLVELLFDFVPVLGDLADTVYKANLRNIDLLERHFGMTVDVPSPPR</sequence>
<evidence type="ECO:0008006" key="4">
    <source>
        <dbReference type="Google" id="ProtNLM"/>
    </source>
</evidence>
<dbReference type="InterPro" id="IPR025187">
    <property type="entry name" value="DUF4112"/>
</dbReference>
<dbReference type="AlphaFoldDB" id="A0A318QCY8"/>
<keyword evidence="1" id="KW-0812">Transmembrane</keyword>
<proteinExistence type="predicted"/>
<keyword evidence="1" id="KW-1133">Transmembrane helix</keyword>
<comment type="caution">
    <text evidence="2">The sequence shown here is derived from an EMBL/GenBank/DDBJ whole genome shotgun (WGS) entry which is preliminary data.</text>
</comment>
<dbReference type="EMBL" id="NOXG01000011">
    <property type="protein sequence ID" value="PYD75278.1"/>
    <property type="molecule type" value="Genomic_DNA"/>
</dbReference>
<name>A0A318QCY8_9PROT</name>
<accession>A0A318QCY8</accession>
<dbReference type="PANTHER" id="PTHR35519">
    <property type="entry name" value="MEMBRANE PROTEINS"/>
    <property type="match status" value="1"/>
</dbReference>
<keyword evidence="1" id="KW-0472">Membrane</keyword>
<dbReference type="Pfam" id="PF13430">
    <property type="entry name" value="DUF4112"/>
    <property type="match status" value="1"/>
</dbReference>
<gene>
    <name evidence="2" type="ORF">CFR71_10010</name>
</gene>
<evidence type="ECO:0000256" key="1">
    <source>
        <dbReference type="SAM" id="Phobius"/>
    </source>
</evidence>
<reference evidence="2 3" key="1">
    <citation type="submission" date="2017-07" db="EMBL/GenBank/DDBJ databases">
        <title>A draft genome sequence of Komagataeibacter sp. T5K1.</title>
        <authorList>
            <person name="Skraban J."/>
            <person name="Cleenwerck I."/>
            <person name="Vandamme P."/>
            <person name="Trcek J."/>
        </authorList>
    </citation>
    <scope>NUCLEOTIDE SEQUENCE [LARGE SCALE GENOMIC DNA]</scope>
    <source>
        <strain evidence="2 3">T5K1</strain>
    </source>
</reference>
<organism evidence="2 3">
    <name type="scientific">Novacetimonas pomaceti</name>
    <dbReference type="NCBI Taxonomy" id="2021998"/>
    <lineage>
        <taxon>Bacteria</taxon>
        <taxon>Pseudomonadati</taxon>
        <taxon>Pseudomonadota</taxon>
        <taxon>Alphaproteobacteria</taxon>
        <taxon>Acetobacterales</taxon>
        <taxon>Acetobacteraceae</taxon>
        <taxon>Novacetimonas</taxon>
    </lineage>
</organism>